<feature type="coiled-coil region" evidence="1">
    <location>
        <begin position="389"/>
        <end position="451"/>
    </location>
</feature>
<dbReference type="InterPro" id="IPR029016">
    <property type="entry name" value="GAF-like_dom_sf"/>
</dbReference>
<dbReference type="Pfam" id="PF13185">
    <property type="entry name" value="GAF_2"/>
    <property type="match status" value="1"/>
</dbReference>
<dbReference type="Gene3D" id="3.30.450.40">
    <property type="match status" value="1"/>
</dbReference>
<keyword evidence="5" id="KW-1185">Reference proteome</keyword>
<feature type="transmembrane region" description="Helical" evidence="2">
    <location>
        <begin position="47"/>
        <end position="64"/>
    </location>
</feature>
<evidence type="ECO:0000313" key="5">
    <source>
        <dbReference type="Proteomes" id="UP001354989"/>
    </source>
</evidence>
<dbReference type="EMBL" id="AP025292">
    <property type="protein sequence ID" value="BDC99892.1"/>
    <property type="molecule type" value="Genomic_DNA"/>
</dbReference>
<dbReference type="Proteomes" id="UP001354989">
    <property type="component" value="Chromosome"/>
</dbReference>
<dbReference type="RefSeq" id="WP_338397068.1">
    <property type="nucleotide sequence ID" value="NZ_AP025292.1"/>
</dbReference>
<gene>
    <name evidence="4" type="ORF">PEPS_21730</name>
</gene>
<proteinExistence type="predicted"/>
<dbReference type="SUPFAM" id="SSF55781">
    <property type="entry name" value="GAF domain-like"/>
    <property type="match status" value="1"/>
</dbReference>
<keyword evidence="2" id="KW-1133">Transmembrane helix</keyword>
<keyword evidence="2" id="KW-0472">Membrane</keyword>
<feature type="transmembrane region" description="Helical" evidence="2">
    <location>
        <begin position="76"/>
        <end position="96"/>
    </location>
</feature>
<feature type="coiled-coil region" evidence="1">
    <location>
        <begin position="190"/>
        <end position="227"/>
    </location>
</feature>
<evidence type="ECO:0000313" key="4">
    <source>
        <dbReference type="EMBL" id="BDC99892.1"/>
    </source>
</evidence>
<name>A0ABM7VFZ3_9BACT</name>
<protein>
    <recommendedName>
        <fullName evidence="3">GAF domain-containing protein</fullName>
    </recommendedName>
</protein>
<keyword evidence="2" id="KW-0812">Transmembrane</keyword>
<evidence type="ECO:0000259" key="3">
    <source>
        <dbReference type="Pfam" id="PF13185"/>
    </source>
</evidence>
<accession>A0ABM7VFZ3</accession>
<reference evidence="4 5" key="1">
    <citation type="submission" date="2021-12" db="EMBL/GenBank/DDBJ databases">
        <title>Genome sequencing of bacteria with rrn-lacking chromosome and rrn-plasmid.</title>
        <authorList>
            <person name="Anda M."/>
            <person name="Iwasaki W."/>
        </authorList>
    </citation>
    <scope>NUCLEOTIDE SEQUENCE [LARGE SCALE GENOMIC DNA]</scope>
    <source>
        <strain evidence="4 5">NBRC 101262</strain>
    </source>
</reference>
<evidence type="ECO:0000256" key="1">
    <source>
        <dbReference type="SAM" id="Coils"/>
    </source>
</evidence>
<keyword evidence="1" id="KW-0175">Coiled coil</keyword>
<feature type="transmembrane region" description="Helical" evidence="2">
    <location>
        <begin position="162"/>
        <end position="181"/>
    </location>
</feature>
<feature type="domain" description="GAF" evidence="3">
    <location>
        <begin position="254"/>
        <end position="380"/>
    </location>
</feature>
<feature type="transmembrane region" description="Helical" evidence="2">
    <location>
        <begin position="126"/>
        <end position="142"/>
    </location>
</feature>
<feature type="transmembrane region" description="Helical" evidence="2">
    <location>
        <begin position="21"/>
        <end position="41"/>
    </location>
</feature>
<organism evidence="4 5">
    <name type="scientific">Persicobacter psychrovividus</name>
    <dbReference type="NCBI Taxonomy" id="387638"/>
    <lineage>
        <taxon>Bacteria</taxon>
        <taxon>Pseudomonadati</taxon>
        <taxon>Bacteroidota</taxon>
        <taxon>Cytophagia</taxon>
        <taxon>Cytophagales</taxon>
        <taxon>Persicobacteraceae</taxon>
        <taxon>Persicobacter</taxon>
    </lineage>
</organism>
<feature type="transmembrane region" description="Helical" evidence="2">
    <location>
        <begin position="102"/>
        <end position="119"/>
    </location>
</feature>
<sequence>MNLNQLLWGNHEVSEAEKLKLVALKFIAGLLIVFDLIMLYQTKGTDLILLPVIHLLAICLTTGLGAMKLYDVSKNIATAATVAYFLAIAFIDMKMYSINGPILMSLIFCITLSFVVYGIDQYKKMAAYLVIITIGGLIAYYTDPFIDLPTPLYGTPDQKIHIVFALYLLLTLNFCLFIVDYNGFHQINKSKELNDEMKAANALVITKQEETQAYIKEIEQVREKENEQKWVVEGVSRIDNTLRQETEDSQHRDDILKEIMKYSKLSQGALYLLADDKDDDILELVATYAYGRKKFVKDFIEPGIGILGQVFYEEEPLYMDEIPEDYINISSGLGKARPNYIYLIPLKYNMEVIGVMEFAGFGVLKDKVIEYLNKISESLGAHIANRKVALRTQFLLEQAQQQAEQLRAQEEEIRQNMEEQQAVNEQAERDKEIYMNQIAELKSELKKRSKQEAETA</sequence>
<evidence type="ECO:0000256" key="2">
    <source>
        <dbReference type="SAM" id="Phobius"/>
    </source>
</evidence>
<dbReference type="InterPro" id="IPR003018">
    <property type="entry name" value="GAF"/>
</dbReference>